<comment type="caution">
    <text evidence="1">The sequence shown here is derived from an EMBL/GenBank/DDBJ whole genome shotgun (WGS) entry which is preliminary data.</text>
</comment>
<keyword evidence="1" id="KW-0808">Transferase</keyword>
<dbReference type="Proteomes" id="UP001597506">
    <property type="component" value="Unassembled WGS sequence"/>
</dbReference>
<proteinExistence type="predicted"/>
<gene>
    <name evidence="1" type="ORF">ACFSUL_15955</name>
</gene>
<name>A0ABW5RVQ7_9BACI</name>
<reference evidence="2" key="1">
    <citation type="journal article" date="2019" name="Int. J. Syst. Evol. Microbiol.">
        <title>The Global Catalogue of Microorganisms (GCM) 10K type strain sequencing project: providing services to taxonomists for standard genome sequencing and annotation.</title>
        <authorList>
            <consortium name="The Broad Institute Genomics Platform"/>
            <consortium name="The Broad Institute Genome Sequencing Center for Infectious Disease"/>
            <person name="Wu L."/>
            <person name="Ma J."/>
        </authorList>
    </citation>
    <scope>NUCLEOTIDE SEQUENCE [LARGE SCALE GENOMIC DNA]</scope>
    <source>
        <strain evidence="2">KCTC 3913</strain>
    </source>
</reference>
<evidence type="ECO:0000313" key="1">
    <source>
        <dbReference type="EMBL" id="MFD2682234.1"/>
    </source>
</evidence>
<dbReference type="GO" id="GO:0008483">
    <property type="term" value="F:transaminase activity"/>
    <property type="evidence" value="ECO:0007669"/>
    <property type="project" value="UniProtKB-KW"/>
</dbReference>
<organism evidence="1 2">
    <name type="scientific">Bacillus seohaeanensis</name>
    <dbReference type="NCBI Taxonomy" id="284580"/>
    <lineage>
        <taxon>Bacteria</taxon>
        <taxon>Bacillati</taxon>
        <taxon>Bacillota</taxon>
        <taxon>Bacilli</taxon>
        <taxon>Bacillales</taxon>
        <taxon>Bacillaceae</taxon>
        <taxon>Bacillus</taxon>
    </lineage>
</organism>
<sequence>MLKDSMKHYLSQALEEKKDSQISLFKEEVDYIERNQLMEEGNINLTESKSNSRFLEAYVERCNKETEEVIAEEEATFLDHPLDYLQKHKNEFIYLESKWFELVGVDAVSLEVDDVFDTYSVLLGLKLQKKFQSVLKEQLSEQLHREEASFSLMFNQNDGLWDLNFALNYVDGFQENLSIGEAYQLVYGFIFTLLEAVEENQ</sequence>
<dbReference type="RefSeq" id="WP_377936935.1">
    <property type="nucleotide sequence ID" value="NZ_JBHUMF010000031.1"/>
</dbReference>
<protein>
    <submittedName>
        <fullName evidence="1">Branched-chain amino acid aminotransferase</fullName>
    </submittedName>
</protein>
<accession>A0ABW5RVQ7</accession>
<keyword evidence="2" id="KW-1185">Reference proteome</keyword>
<dbReference type="EMBL" id="JBHUMF010000031">
    <property type="protein sequence ID" value="MFD2682234.1"/>
    <property type="molecule type" value="Genomic_DNA"/>
</dbReference>
<keyword evidence="1" id="KW-0032">Aminotransferase</keyword>
<evidence type="ECO:0000313" key="2">
    <source>
        <dbReference type="Proteomes" id="UP001597506"/>
    </source>
</evidence>